<name>A0A2A4GUA7_9STAP</name>
<evidence type="ECO:0000313" key="1">
    <source>
        <dbReference type="EMBL" id="PCF54218.1"/>
    </source>
</evidence>
<protein>
    <submittedName>
        <fullName evidence="1">N-acetylmuramoyl-L-alanine amidase</fullName>
    </submittedName>
</protein>
<reference evidence="1 2" key="1">
    <citation type="journal article" date="2017" name="PLoS ONE">
        <title>Development of a real-time PCR for detection of Staphylococcus pseudintermedius using a novel automated comparison of whole-genome sequences.</title>
        <authorList>
            <person name="Verstappen K.M."/>
            <person name="Huijbregts L."/>
            <person name="Spaninks M."/>
            <person name="Wagenaar J.A."/>
            <person name="Fluit A.C."/>
            <person name="Duim B."/>
        </authorList>
    </citation>
    <scope>NUCLEOTIDE SEQUENCE [LARGE SCALE GENOMIC DNA]</scope>
    <source>
        <strain evidence="1 2">215070706401-1</strain>
    </source>
</reference>
<dbReference type="SUPFAM" id="SSF54001">
    <property type="entry name" value="Cysteine proteinases"/>
    <property type="match status" value="1"/>
</dbReference>
<dbReference type="Proteomes" id="UP000218335">
    <property type="component" value="Unassembled WGS sequence"/>
</dbReference>
<dbReference type="Gene3D" id="3.90.1720.10">
    <property type="entry name" value="endopeptidase domain like (from Nostoc punctiforme)"/>
    <property type="match status" value="1"/>
</dbReference>
<dbReference type="GO" id="GO:0008745">
    <property type="term" value="F:N-acetylmuramoyl-L-alanine amidase activity"/>
    <property type="evidence" value="ECO:0007669"/>
    <property type="project" value="InterPro"/>
</dbReference>
<dbReference type="InterPro" id="IPR036505">
    <property type="entry name" value="Amidase/PGRP_sf"/>
</dbReference>
<dbReference type="InterPro" id="IPR038765">
    <property type="entry name" value="Papain-like_cys_pep_sf"/>
</dbReference>
<dbReference type="AlphaFoldDB" id="A0A2A4GUA7"/>
<comment type="caution">
    <text evidence="1">The sequence shown here is derived from an EMBL/GenBank/DDBJ whole genome shotgun (WGS) entry which is preliminary data.</text>
</comment>
<evidence type="ECO:0000313" key="2">
    <source>
        <dbReference type="Proteomes" id="UP000218335"/>
    </source>
</evidence>
<dbReference type="Gene3D" id="3.40.80.10">
    <property type="entry name" value="Peptidoglycan recognition protein-like"/>
    <property type="match status" value="1"/>
</dbReference>
<dbReference type="SUPFAM" id="SSF55846">
    <property type="entry name" value="N-acetylmuramoyl-L-alanine amidase-like"/>
    <property type="match status" value="1"/>
</dbReference>
<organism evidence="1 2">
    <name type="scientific">Staphylococcus delphini</name>
    <dbReference type="NCBI Taxonomy" id="53344"/>
    <lineage>
        <taxon>Bacteria</taxon>
        <taxon>Bacillati</taxon>
        <taxon>Bacillota</taxon>
        <taxon>Bacilli</taxon>
        <taxon>Bacillales</taxon>
        <taxon>Staphylococcaceae</taxon>
        <taxon>Staphylococcus</taxon>
        <taxon>Staphylococcus intermedius group</taxon>
    </lineage>
</organism>
<dbReference type="GO" id="GO:0009253">
    <property type="term" value="P:peptidoglycan catabolic process"/>
    <property type="evidence" value="ECO:0007669"/>
    <property type="project" value="InterPro"/>
</dbReference>
<accession>A0A2A4GUA7</accession>
<sequence length="254" mass="29071">MPIGYETKASEALRWAKRQRGIMHDGDGIWPGQCADWIIIFGKKYFDWHFEGHAKDIISQKNRRKAPKGTKFIRNKETFVVQPLDICVWVKGKCGHVALGVEGNLDSFKSLDQNWTTHGNGSPVEEVIHNYDDLEFWGVIRLPFIDDLDIEKDSYVKTTKGNGKMVKKYIGDWNGVPTYTEFLKIGTRRTGQRLDSGHPKFLVFHDTGNRNSTAQQNVNYYNNTYNQPWATAVSAHVFVDDKECINCVPLDEKA</sequence>
<dbReference type="EMBL" id="MWUU01000016">
    <property type="protein sequence ID" value="PCF54218.1"/>
    <property type="molecule type" value="Genomic_DNA"/>
</dbReference>
<proteinExistence type="predicted"/>
<gene>
    <name evidence="1" type="ORF">B5C08_10745</name>
</gene>